<keyword evidence="5" id="KW-0479">Metal-binding</keyword>
<dbReference type="GO" id="GO:0006091">
    <property type="term" value="P:generation of precursor metabolites and energy"/>
    <property type="evidence" value="ECO:0007669"/>
    <property type="project" value="UniProtKB-ARBA"/>
</dbReference>
<protein>
    <submittedName>
        <fullName evidence="11">D-ribulose-5-phosphate 3 epimerase</fullName>
        <ecNumber evidence="11">5.1.3.-</ecNumber>
    </submittedName>
</protein>
<keyword evidence="12" id="KW-1185">Reference proteome</keyword>
<evidence type="ECO:0000256" key="10">
    <source>
        <dbReference type="ARBA" id="ARBA00023277"/>
    </source>
</evidence>
<gene>
    <name evidence="11" type="primary">alsE</name>
    <name evidence="11" type="ORF">NCTC10118_00561</name>
</gene>
<evidence type="ECO:0000256" key="9">
    <source>
        <dbReference type="ARBA" id="ARBA00023235"/>
    </source>
</evidence>
<dbReference type="GO" id="GO:0046872">
    <property type="term" value="F:metal ion binding"/>
    <property type="evidence" value="ECO:0007669"/>
    <property type="project" value="UniProtKB-KW"/>
</dbReference>
<dbReference type="Gene3D" id="3.20.20.70">
    <property type="entry name" value="Aldolase class I"/>
    <property type="match status" value="1"/>
</dbReference>
<evidence type="ECO:0000313" key="12">
    <source>
        <dbReference type="Proteomes" id="UP000289952"/>
    </source>
</evidence>
<comment type="cofactor">
    <cofactor evidence="2">
        <name>Zn(2+)</name>
        <dbReference type="ChEBI" id="CHEBI:29105"/>
    </cofactor>
</comment>
<evidence type="ECO:0000256" key="2">
    <source>
        <dbReference type="ARBA" id="ARBA00001947"/>
    </source>
</evidence>
<keyword evidence="8" id="KW-0464">Manganese</keyword>
<reference evidence="11 12" key="1">
    <citation type="submission" date="2019-01" db="EMBL/GenBank/DDBJ databases">
        <authorList>
            <consortium name="Pathogen Informatics"/>
        </authorList>
    </citation>
    <scope>NUCLEOTIDE SEQUENCE [LARGE SCALE GENOMIC DNA]</scope>
    <source>
        <strain evidence="11 12">NCTC10118</strain>
    </source>
</reference>
<dbReference type="FunFam" id="3.20.20.70:FF:000191">
    <property type="entry name" value="ribulose-phosphate 3-epimerase isoform X2"/>
    <property type="match status" value="1"/>
</dbReference>
<keyword evidence="10" id="KW-0119">Carbohydrate metabolism</keyword>
<dbReference type="SUPFAM" id="SSF51366">
    <property type="entry name" value="Ribulose-phoshate binding barrel"/>
    <property type="match status" value="1"/>
</dbReference>
<evidence type="ECO:0000256" key="6">
    <source>
        <dbReference type="ARBA" id="ARBA00022833"/>
    </source>
</evidence>
<dbReference type="RefSeq" id="WP_120160388.1">
    <property type="nucleotide sequence ID" value="NZ_AP018135.1"/>
</dbReference>
<evidence type="ECO:0000256" key="1">
    <source>
        <dbReference type="ARBA" id="ARBA00001936"/>
    </source>
</evidence>
<dbReference type="AlphaFoldDB" id="A0A224AYH9"/>
<evidence type="ECO:0000256" key="5">
    <source>
        <dbReference type="ARBA" id="ARBA00022723"/>
    </source>
</evidence>
<dbReference type="PANTHER" id="PTHR11749">
    <property type="entry name" value="RIBULOSE-5-PHOSPHATE-3-EPIMERASE"/>
    <property type="match status" value="1"/>
</dbReference>
<dbReference type="OrthoDB" id="1645589at2"/>
<dbReference type="NCBIfam" id="NF004076">
    <property type="entry name" value="PRK05581.1-4"/>
    <property type="match status" value="1"/>
</dbReference>
<dbReference type="PROSITE" id="PS01086">
    <property type="entry name" value="RIBUL_P_3_EPIMER_2"/>
    <property type="match status" value="1"/>
</dbReference>
<evidence type="ECO:0000256" key="3">
    <source>
        <dbReference type="ARBA" id="ARBA00001954"/>
    </source>
</evidence>
<dbReference type="Proteomes" id="UP000289952">
    <property type="component" value="Chromosome"/>
</dbReference>
<keyword evidence="9 11" id="KW-0413">Isomerase</keyword>
<dbReference type="EMBL" id="LR214972">
    <property type="protein sequence ID" value="VEU63534.1"/>
    <property type="molecule type" value="Genomic_DNA"/>
</dbReference>
<comment type="subunit">
    <text evidence="4">Homodimer.</text>
</comment>
<proteinExistence type="predicted"/>
<dbReference type="InterPro" id="IPR000056">
    <property type="entry name" value="Ribul_P_3_epim-like"/>
</dbReference>
<keyword evidence="6" id="KW-0862">Zinc</keyword>
<comment type="cofactor">
    <cofactor evidence="1">
        <name>Mn(2+)</name>
        <dbReference type="ChEBI" id="CHEBI:29035"/>
    </cofactor>
</comment>
<dbReference type="GO" id="GO:0005975">
    <property type="term" value="P:carbohydrate metabolic process"/>
    <property type="evidence" value="ECO:0007669"/>
    <property type="project" value="InterPro"/>
</dbReference>
<dbReference type="EC" id="5.1.3.-" evidence="11"/>
<evidence type="ECO:0000256" key="4">
    <source>
        <dbReference type="ARBA" id="ARBA00011738"/>
    </source>
</evidence>
<organism evidence="11 12">
    <name type="scientific">Mycoplasmopsis bovirhinis</name>
    <dbReference type="NCBI Taxonomy" id="29553"/>
    <lineage>
        <taxon>Bacteria</taxon>
        <taxon>Bacillati</taxon>
        <taxon>Mycoplasmatota</taxon>
        <taxon>Mycoplasmoidales</taxon>
        <taxon>Metamycoplasmataceae</taxon>
        <taxon>Mycoplasmopsis</taxon>
    </lineage>
</organism>
<dbReference type="GO" id="GO:0016857">
    <property type="term" value="F:racemase and epimerase activity, acting on carbohydrates and derivatives"/>
    <property type="evidence" value="ECO:0007669"/>
    <property type="project" value="InterPro"/>
</dbReference>
<accession>A0A224AYH9</accession>
<dbReference type="GO" id="GO:0046496">
    <property type="term" value="P:nicotinamide nucleotide metabolic process"/>
    <property type="evidence" value="ECO:0007669"/>
    <property type="project" value="UniProtKB-ARBA"/>
</dbReference>
<name>A0A224AYH9_9BACT</name>
<evidence type="ECO:0000256" key="7">
    <source>
        <dbReference type="ARBA" id="ARBA00023004"/>
    </source>
</evidence>
<keyword evidence="7" id="KW-0408">Iron</keyword>
<dbReference type="GO" id="GO:0006163">
    <property type="term" value="P:purine nucleotide metabolic process"/>
    <property type="evidence" value="ECO:0007669"/>
    <property type="project" value="UniProtKB-ARBA"/>
</dbReference>
<evidence type="ECO:0000313" key="11">
    <source>
        <dbReference type="EMBL" id="VEU63534.1"/>
    </source>
</evidence>
<dbReference type="InterPro" id="IPR011060">
    <property type="entry name" value="RibuloseP-bd_barrel"/>
</dbReference>
<dbReference type="PROSITE" id="PS01085">
    <property type="entry name" value="RIBUL_P_3_EPIMER_1"/>
    <property type="match status" value="1"/>
</dbReference>
<dbReference type="Pfam" id="PF00834">
    <property type="entry name" value="Ribul_P_3_epim"/>
    <property type="match status" value="1"/>
</dbReference>
<dbReference type="GO" id="GO:1901135">
    <property type="term" value="P:carbohydrate derivative metabolic process"/>
    <property type="evidence" value="ECO:0007669"/>
    <property type="project" value="UniProtKB-ARBA"/>
</dbReference>
<dbReference type="CDD" id="cd00429">
    <property type="entry name" value="RPE"/>
    <property type="match status" value="1"/>
</dbReference>
<evidence type="ECO:0000256" key="8">
    <source>
        <dbReference type="ARBA" id="ARBA00023211"/>
    </source>
</evidence>
<dbReference type="InterPro" id="IPR013785">
    <property type="entry name" value="Aldolase_TIM"/>
</dbReference>
<sequence length="223" mass="25418">MKKYVTPSLLNVDKDQRLSMANILIQNGIKWIHYDIMDGQFVPNTAIFPEEIKQINKEGLKHFKDAHLMVLNPYDYLEILKDNVDIFTFHFESIQNNLDKFKQFLNKNNQELKIGLAIKPDTKVQTILPFLNKLSLVLVMSVEPGKGGQKFIESSIDKIKELRQLRIKHSYDYLIQVDGGINSETGPLCLKAGADAVVAGTFLVVEPTRKRINSILGKFADKE</sequence>
<comment type="cofactor">
    <cofactor evidence="3">
        <name>Fe(2+)</name>
        <dbReference type="ChEBI" id="CHEBI:29033"/>
    </cofactor>
</comment>